<name>A0A099KUJ1_COLPS</name>
<sequence>MAYTREEGAIFESQGLCSDCGGSGCSYCEGTGNSDSVNSDSDDDDE</sequence>
<dbReference type="Proteomes" id="UP000029868">
    <property type="component" value="Unassembled WGS sequence"/>
</dbReference>
<accession>A0A099KUJ1</accession>
<dbReference type="AlphaFoldDB" id="A0A099KUJ1"/>
<reference evidence="1 2" key="1">
    <citation type="submission" date="2014-08" db="EMBL/GenBank/DDBJ databases">
        <title>Genomic and Phenotypic Diversity of Colwellia psychrerythraea strains from Disparate Marine Basins.</title>
        <authorList>
            <person name="Techtmann S.M."/>
            <person name="Stelling S.C."/>
            <person name="Utturkar S.M."/>
            <person name="Alshibli N."/>
            <person name="Harris A."/>
            <person name="Brown S.D."/>
            <person name="Hazen T.C."/>
        </authorList>
    </citation>
    <scope>NUCLEOTIDE SEQUENCE [LARGE SCALE GENOMIC DNA]</scope>
    <source>
        <strain evidence="1 2">GAB14E</strain>
    </source>
</reference>
<evidence type="ECO:0000313" key="1">
    <source>
        <dbReference type="EMBL" id="KGJ93328.1"/>
    </source>
</evidence>
<evidence type="ECO:0000313" key="2">
    <source>
        <dbReference type="Proteomes" id="UP000029868"/>
    </source>
</evidence>
<comment type="caution">
    <text evidence="1">The sequence shown here is derived from an EMBL/GenBank/DDBJ whole genome shotgun (WGS) entry which is preliminary data.</text>
</comment>
<proteinExistence type="predicted"/>
<gene>
    <name evidence="1" type="ORF">GAB14E_2652</name>
</gene>
<dbReference type="EMBL" id="JQEC01000027">
    <property type="protein sequence ID" value="KGJ93328.1"/>
    <property type="molecule type" value="Genomic_DNA"/>
</dbReference>
<organism evidence="1 2">
    <name type="scientific">Colwellia psychrerythraea</name>
    <name type="common">Vibrio psychroerythus</name>
    <dbReference type="NCBI Taxonomy" id="28229"/>
    <lineage>
        <taxon>Bacteria</taxon>
        <taxon>Pseudomonadati</taxon>
        <taxon>Pseudomonadota</taxon>
        <taxon>Gammaproteobacteria</taxon>
        <taxon>Alteromonadales</taxon>
        <taxon>Colwelliaceae</taxon>
        <taxon>Colwellia</taxon>
    </lineage>
</organism>
<protein>
    <submittedName>
        <fullName evidence="1">Uncharacterized protein</fullName>
    </submittedName>
</protein>